<dbReference type="Gene3D" id="3.30.379.10">
    <property type="entry name" value="Chitobiase/beta-hexosaminidase domain 2-like"/>
    <property type="match status" value="1"/>
</dbReference>
<dbReference type="PANTHER" id="PTHR22600">
    <property type="entry name" value="BETA-HEXOSAMINIDASE"/>
    <property type="match status" value="1"/>
</dbReference>
<evidence type="ECO:0000313" key="11">
    <source>
        <dbReference type="Proteomes" id="UP000771749"/>
    </source>
</evidence>
<evidence type="ECO:0000256" key="1">
    <source>
        <dbReference type="ARBA" id="ARBA00001231"/>
    </source>
</evidence>
<dbReference type="GO" id="GO:0030203">
    <property type="term" value="P:glycosaminoglycan metabolic process"/>
    <property type="evidence" value="ECO:0007669"/>
    <property type="project" value="TreeGrafter"/>
</dbReference>
<dbReference type="InterPro" id="IPR017853">
    <property type="entry name" value="GH"/>
</dbReference>
<feature type="active site" description="Proton donor" evidence="6">
    <location>
        <position position="369"/>
    </location>
</feature>
<dbReference type="Proteomes" id="UP000771749">
    <property type="component" value="Unassembled WGS sequence"/>
</dbReference>
<keyword evidence="7" id="KW-0732">Signal</keyword>
<organism evidence="10 11">
    <name type="scientific">Candidatus Cryptobacteroides gallistercoris</name>
    <dbReference type="NCBI Taxonomy" id="2840765"/>
    <lineage>
        <taxon>Bacteria</taxon>
        <taxon>Pseudomonadati</taxon>
        <taxon>Bacteroidota</taxon>
        <taxon>Bacteroidia</taxon>
        <taxon>Bacteroidales</taxon>
        <taxon>Candidatus Cryptobacteroides</taxon>
    </lineage>
</organism>
<comment type="similarity">
    <text evidence="2">Belongs to the glycosyl hydrolase 20 family.</text>
</comment>
<dbReference type="InterPro" id="IPR008979">
    <property type="entry name" value="Galactose-bd-like_sf"/>
</dbReference>
<evidence type="ECO:0000256" key="7">
    <source>
        <dbReference type="SAM" id="SignalP"/>
    </source>
</evidence>
<dbReference type="EMBL" id="JADIMJ010000114">
    <property type="protein sequence ID" value="MBO8454559.1"/>
    <property type="molecule type" value="Genomic_DNA"/>
</dbReference>
<dbReference type="EC" id="3.2.1.52" evidence="3"/>
<dbReference type="PANTHER" id="PTHR22600:SF57">
    <property type="entry name" value="BETA-N-ACETYLHEXOSAMINIDASE"/>
    <property type="match status" value="1"/>
</dbReference>
<name>A0A940DP61_9BACT</name>
<protein>
    <recommendedName>
        <fullName evidence="3">beta-N-acetylhexosaminidase</fullName>
        <ecNumber evidence="3">3.2.1.52</ecNumber>
    </recommendedName>
</protein>
<gene>
    <name evidence="10" type="ORF">IAC07_07555</name>
</gene>
<dbReference type="SUPFAM" id="SSF51445">
    <property type="entry name" value="(Trans)glycosidases"/>
    <property type="match status" value="1"/>
</dbReference>
<feature type="chain" id="PRO_5038085489" description="beta-N-acetylhexosaminidase" evidence="7">
    <location>
        <begin position="27"/>
        <end position="730"/>
    </location>
</feature>
<comment type="caution">
    <text evidence="10">The sequence shown here is derived from an EMBL/GenBank/DDBJ whole genome shotgun (WGS) entry which is preliminary data.</text>
</comment>
<reference evidence="10" key="1">
    <citation type="submission" date="2020-10" db="EMBL/GenBank/DDBJ databases">
        <authorList>
            <person name="Gilroy R."/>
        </authorList>
    </citation>
    <scope>NUCLEOTIDE SEQUENCE</scope>
    <source>
        <strain evidence="10">F1-3629</strain>
    </source>
</reference>
<dbReference type="Pfam" id="PF02838">
    <property type="entry name" value="Glyco_hydro_20b"/>
    <property type="match status" value="1"/>
</dbReference>
<evidence type="ECO:0000256" key="3">
    <source>
        <dbReference type="ARBA" id="ARBA00012663"/>
    </source>
</evidence>
<comment type="catalytic activity">
    <reaction evidence="1">
        <text>Hydrolysis of terminal non-reducing N-acetyl-D-hexosamine residues in N-acetyl-beta-D-hexosaminides.</text>
        <dbReference type="EC" id="3.2.1.52"/>
    </reaction>
</comment>
<dbReference type="Pfam" id="PF00728">
    <property type="entry name" value="Glyco_hydro_20"/>
    <property type="match status" value="1"/>
</dbReference>
<dbReference type="InterPro" id="IPR025705">
    <property type="entry name" value="Beta_hexosaminidase_sua/sub"/>
</dbReference>
<feature type="signal peptide" evidence="7">
    <location>
        <begin position="1"/>
        <end position="26"/>
    </location>
</feature>
<evidence type="ECO:0000256" key="6">
    <source>
        <dbReference type="PIRSR" id="PIRSR625705-1"/>
    </source>
</evidence>
<dbReference type="GO" id="GO:0005975">
    <property type="term" value="P:carbohydrate metabolic process"/>
    <property type="evidence" value="ECO:0007669"/>
    <property type="project" value="InterPro"/>
</dbReference>
<keyword evidence="4" id="KW-0378">Hydrolase</keyword>
<feature type="domain" description="Beta-hexosaminidase bacterial type N-terminal" evidence="9">
    <location>
        <begin position="32"/>
        <end position="192"/>
    </location>
</feature>
<dbReference type="Gene3D" id="2.60.120.260">
    <property type="entry name" value="Galactose-binding domain-like"/>
    <property type="match status" value="1"/>
</dbReference>
<reference evidence="10" key="2">
    <citation type="journal article" date="2021" name="PeerJ">
        <title>Extensive microbial diversity within the chicken gut microbiome revealed by metagenomics and culture.</title>
        <authorList>
            <person name="Gilroy R."/>
            <person name="Ravi A."/>
            <person name="Getino M."/>
            <person name="Pursley I."/>
            <person name="Horton D.L."/>
            <person name="Alikhan N.F."/>
            <person name="Baker D."/>
            <person name="Gharbi K."/>
            <person name="Hall N."/>
            <person name="Watson M."/>
            <person name="Adriaenssens E.M."/>
            <person name="Foster-Nyarko E."/>
            <person name="Jarju S."/>
            <person name="Secka A."/>
            <person name="Antonio M."/>
            <person name="Oren A."/>
            <person name="Chaudhuri R.R."/>
            <person name="La Ragione R."/>
            <person name="Hildebrand F."/>
            <person name="Pallen M.J."/>
        </authorList>
    </citation>
    <scope>NUCLEOTIDE SEQUENCE</scope>
    <source>
        <strain evidence="10">F1-3629</strain>
    </source>
</reference>
<dbReference type="PRINTS" id="PR00738">
    <property type="entry name" value="GLHYDRLASE20"/>
</dbReference>
<feature type="domain" description="Glycoside hydrolase family 20 catalytic" evidence="8">
    <location>
        <begin position="196"/>
        <end position="538"/>
    </location>
</feature>
<sequence length="730" mass="81139">MTLRLKHPAFAFALALPLYFAADLHAAGPEVIVPAPYEYSVSEGSFVLGDGTSFFIELKKPYLESLDPSLQSAGGEACEIAGLEEELLSLPYGLVKAGKKSAADIVLTIGGVLQDRRNAFVKSSPSWKDRESYRLKVTEDGIRIEAKGFAGAFYAIQSIVQMAGSPSAAGVDDAESAPDASAAEISCCTVTDVPRFGYRGLHFDVSRHFRSKEFLMKQMDAMALLKLNKMHLHLTDGAGWRIEIEGYPQLTEFAAWRPYADWSDWWVSDRHYCRQDEPGAYGGYYTADDIREILAYAAKKHIEVIPEIEMPGHSEEVLAAYPELSCTGKQYGSGDLCPGKEATFEFLENVLTQVMDLFPSEYVHIGGDEASKGAWKTCPDCLRRMQEEGLENVDELQSYLIHRIEEFVNSKGKKIIGWDEILQGGLAPNATVMSWRGTEGGITAMKSGHDVIMTPGEFCYLDYTQDAPFKEPVSIGGYIPLAKTYSYEPAEEGLTEAELSHLLGVQGNLWSEYIPTDSHAEYMYYPRAYAIAETGWSKAGEKDYEGFRERALHVSDMLDARGFTTFDLRAEYGERKESLAPAHHLAEGCPVVYGEKYSSQYPAAGDRTLTDGVLGGWTYGDRKWQGFLTDMDVTVDLGAVKPVHYVGATFMQVVSAWVWLPEKVEISISDDGRTFRTVGTVWRDMSDELNGLYFKPYGLVCNESGRYVRVRAFKHPADGAWLFTDEVIVN</sequence>
<dbReference type="SUPFAM" id="SSF49785">
    <property type="entry name" value="Galactose-binding domain-like"/>
    <property type="match status" value="1"/>
</dbReference>
<dbReference type="CDD" id="cd06563">
    <property type="entry name" value="GH20_chitobiase-like"/>
    <property type="match status" value="1"/>
</dbReference>
<dbReference type="InterPro" id="IPR029018">
    <property type="entry name" value="Hex-like_dom2"/>
</dbReference>
<evidence type="ECO:0000256" key="4">
    <source>
        <dbReference type="ARBA" id="ARBA00022801"/>
    </source>
</evidence>
<dbReference type="GO" id="GO:0016020">
    <property type="term" value="C:membrane"/>
    <property type="evidence" value="ECO:0007669"/>
    <property type="project" value="TreeGrafter"/>
</dbReference>
<dbReference type="AlphaFoldDB" id="A0A940DP61"/>
<keyword evidence="5" id="KW-0326">Glycosidase</keyword>
<dbReference type="SUPFAM" id="SSF55545">
    <property type="entry name" value="beta-N-acetylhexosaminidase-like domain"/>
    <property type="match status" value="1"/>
</dbReference>
<dbReference type="InterPro" id="IPR015882">
    <property type="entry name" value="HEX_bac_N"/>
</dbReference>
<proteinExistence type="inferred from homology"/>
<evidence type="ECO:0000313" key="10">
    <source>
        <dbReference type="EMBL" id="MBO8454559.1"/>
    </source>
</evidence>
<dbReference type="InterPro" id="IPR015883">
    <property type="entry name" value="Glyco_hydro_20_cat"/>
</dbReference>
<accession>A0A940DP61</accession>
<evidence type="ECO:0000256" key="2">
    <source>
        <dbReference type="ARBA" id="ARBA00006285"/>
    </source>
</evidence>
<dbReference type="Gene3D" id="3.20.20.80">
    <property type="entry name" value="Glycosidases"/>
    <property type="match status" value="1"/>
</dbReference>
<dbReference type="GO" id="GO:0004563">
    <property type="term" value="F:beta-N-acetylhexosaminidase activity"/>
    <property type="evidence" value="ECO:0007669"/>
    <property type="project" value="UniProtKB-EC"/>
</dbReference>
<evidence type="ECO:0000259" key="9">
    <source>
        <dbReference type="Pfam" id="PF02838"/>
    </source>
</evidence>
<evidence type="ECO:0000259" key="8">
    <source>
        <dbReference type="Pfam" id="PF00728"/>
    </source>
</evidence>
<evidence type="ECO:0000256" key="5">
    <source>
        <dbReference type="ARBA" id="ARBA00023295"/>
    </source>
</evidence>